<organism evidence="1 2">
    <name type="scientific">Actinomadura logoneensis</name>
    <dbReference type="NCBI Taxonomy" id="2293572"/>
    <lineage>
        <taxon>Bacteria</taxon>
        <taxon>Bacillati</taxon>
        <taxon>Actinomycetota</taxon>
        <taxon>Actinomycetes</taxon>
        <taxon>Streptosporangiales</taxon>
        <taxon>Thermomonosporaceae</taxon>
        <taxon>Actinomadura</taxon>
    </lineage>
</organism>
<dbReference type="Gene3D" id="1.25.40.10">
    <property type="entry name" value="Tetratricopeptide repeat domain"/>
    <property type="match status" value="1"/>
</dbReference>
<sequence>MDDQVGSGRVYAGAVREYEMITGTLRSASYSESVERRLVAAAADAQRAAGWTAYDNGAPHTAERHFTTAAELALRSGNSEVLANTCAFWAIKCYSTGEPEAATSLVETAHRYGTATGSARMTAMLHARACRAYARAHDARASDHAANAALRAYDKAVPLNEDLASLYWVNRGEIHQLLGSSALNLGRPDQALHHFGQAAMFSRSEAYDGEAYPRGAAIYEARNAEAYLALNDLDAAVLVARRAVGHMGGRDLRARERRAC</sequence>
<dbReference type="SUPFAM" id="SSF48452">
    <property type="entry name" value="TPR-like"/>
    <property type="match status" value="1"/>
</dbReference>
<dbReference type="AlphaFoldDB" id="A0A372JJM4"/>
<protein>
    <recommendedName>
        <fullName evidence="3">Tetratricopeptide repeat protein</fullName>
    </recommendedName>
</protein>
<dbReference type="Proteomes" id="UP000261811">
    <property type="component" value="Unassembled WGS sequence"/>
</dbReference>
<reference evidence="1 2" key="1">
    <citation type="submission" date="2018-08" db="EMBL/GenBank/DDBJ databases">
        <title>Actinomadura jelena sp. nov., a novel Actinomycete isolated from soil in Chad.</title>
        <authorList>
            <person name="Shi L."/>
        </authorList>
    </citation>
    <scope>NUCLEOTIDE SEQUENCE [LARGE SCALE GENOMIC DNA]</scope>
    <source>
        <strain evidence="1 2">NEAU-G17</strain>
    </source>
</reference>
<proteinExistence type="predicted"/>
<evidence type="ECO:0008006" key="3">
    <source>
        <dbReference type="Google" id="ProtNLM"/>
    </source>
</evidence>
<dbReference type="EMBL" id="QURH01000299">
    <property type="protein sequence ID" value="RFU40222.1"/>
    <property type="molecule type" value="Genomic_DNA"/>
</dbReference>
<comment type="caution">
    <text evidence="1">The sequence shown here is derived from an EMBL/GenBank/DDBJ whole genome shotgun (WGS) entry which is preliminary data.</text>
</comment>
<gene>
    <name evidence="1" type="ORF">DZF91_18260</name>
</gene>
<evidence type="ECO:0000313" key="2">
    <source>
        <dbReference type="Proteomes" id="UP000261811"/>
    </source>
</evidence>
<keyword evidence="2" id="KW-1185">Reference proteome</keyword>
<accession>A0A372JJM4</accession>
<dbReference type="InterPro" id="IPR011990">
    <property type="entry name" value="TPR-like_helical_dom_sf"/>
</dbReference>
<evidence type="ECO:0000313" key="1">
    <source>
        <dbReference type="EMBL" id="RFU40222.1"/>
    </source>
</evidence>
<name>A0A372JJM4_9ACTN</name>